<dbReference type="Proteomes" id="UP001151760">
    <property type="component" value="Unassembled WGS sequence"/>
</dbReference>
<proteinExistence type="predicted"/>
<protein>
    <submittedName>
        <fullName evidence="1">Uncharacterized protein</fullName>
    </submittedName>
</protein>
<comment type="caution">
    <text evidence="1">The sequence shown here is derived from an EMBL/GenBank/DDBJ whole genome shotgun (WGS) entry which is preliminary data.</text>
</comment>
<gene>
    <name evidence="1" type="ORF">Tco_0843251</name>
</gene>
<reference evidence="1" key="1">
    <citation type="journal article" date="2022" name="Int. J. Mol. Sci.">
        <title>Draft Genome of Tanacetum Coccineum: Genomic Comparison of Closely Related Tanacetum-Family Plants.</title>
        <authorList>
            <person name="Yamashiro T."/>
            <person name="Shiraishi A."/>
            <person name="Nakayama K."/>
            <person name="Satake H."/>
        </authorList>
    </citation>
    <scope>NUCLEOTIDE SEQUENCE</scope>
</reference>
<dbReference type="EMBL" id="BQNB010012858">
    <property type="protein sequence ID" value="GJT08789.1"/>
    <property type="molecule type" value="Genomic_DNA"/>
</dbReference>
<organism evidence="1 2">
    <name type="scientific">Tanacetum coccineum</name>
    <dbReference type="NCBI Taxonomy" id="301880"/>
    <lineage>
        <taxon>Eukaryota</taxon>
        <taxon>Viridiplantae</taxon>
        <taxon>Streptophyta</taxon>
        <taxon>Embryophyta</taxon>
        <taxon>Tracheophyta</taxon>
        <taxon>Spermatophyta</taxon>
        <taxon>Magnoliopsida</taxon>
        <taxon>eudicotyledons</taxon>
        <taxon>Gunneridae</taxon>
        <taxon>Pentapetalae</taxon>
        <taxon>asterids</taxon>
        <taxon>campanulids</taxon>
        <taxon>Asterales</taxon>
        <taxon>Asteraceae</taxon>
        <taxon>Asteroideae</taxon>
        <taxon>Anthemideae</taxon>
        <taxon>Anthemidinae</taxon>
        <taxon>Tanacetum</taxon>
    </lineage>
</organism>
<sequence length="235" mass="25989">MLELPPTSSSLSISSGFGNQFLKLSYDISLIGTVKDFAYVEINSLSDIQIQQEVPQIQSPTLLNIHVSIILEQLVPAPSPTLTTETFVSMVLSRPPFVTTITHVQQQTTPIPTPPITTVAPCVITVVPDPLPAIIQRLFVLESQFEAWKQVDHFEASENSVQANIINEVKNQLSKFLLAVVFDLVNPRLDIIVRDALQKKQIVLTLSSAQPAYRAAESLSKLELKNILFAKMDKS</sequence>
<evidence type="ECO:0000313" key="1">
    <source>
        <dbReference type="EMBL" id="GJT08789.1"/>
    </source>
</evidence>
<keyword evidence="2" id="KW-1185">Reference proteome</keyword>
<name>A0ABQ5B5X6_9ASTR</name>
<accession>A0ABQ5B5X6</accession>
<evidence type="ECO:0000313" key="2">
    <source>
        <dbReference type="Proteomes" id="UP001151760"/>
    </source>
</evidence>
<reference evidence="1" key="2">
    <citation type="submission" date="2022-01" db="EMBL/GenBank/DDBJ databases">
        <authorList>
            <person name="Yamashiro T."/>
            <person name="Shiraishi A."/>
            <person name="Satake H."/>
            <person name="Nakayama K."/>
        </authorList>
    </citation>
    <scope>NUCLEOTIDE SEQUENCE</scope>
</reference>